<evidence type="ECO:0000313" key="1">
    <source>
        <dbReference type="EMBL" id="KAI4343299.1"/>
    </source>
</evidence>
<keyword evidence="2" id="KW-1185">Reference proteome</keyword>
<reference evidence="2" key="1">
    <citation type="journal article" date="2023" name="Front. Plant Sci.">
        <title>Chromosomal-level genome assembly of Melastoma candidum provides insights into trichome evolution.</title>
        <authorList>
            <person name="Zhong Y."/>
            <person name="Wu W."/>
            <person name="Sun C."/>
            <person name="Zou P."/>
            <person name="Liu Y."/>
            <person name="Dai S."/>
            <person name="Zhou R."/>
        </authorList>
    </citation>
    <scope>NUCLEOTIDE SEQUENCE [LARGE SCALE GENOMIC DNA]</scope>
</reference>
<sequence length="541" mass="58201">MEDEKVKSFSAILHKTVEDEEMAVRDEEEVEELPPSPPRNVEAAKKTAEVTGDVYNENLGIDDKPSRVEVIGWYLYEFCSYFIITVLIPIVFPLIISQTVGLPESVSPVHGSSCTDKELRLYQGIASKSIHVKPWHLSPLSWVSASWILGMIVVTPLLGYLSSHLDYSHTQQLIAGAATLVGAIFCLPAGSLRKMEIFPPYIAVIVIAHTVAMAAHTRNLGLMIRGFVGPTVNKSQFRIRTGVSTWLSLMATASGCSGAGLITAFAYGMLVHRDMFISLWVVSIFSAIIWLVGTVHVATAQRPGVVSPAISPTVPHIFSIFSFPQGIGALLGVVLGSFTSMCVFAGGILYVISHCVEPPHLIHYWLIYFGFPLLALPAMHPLKQLLRANSIKMQIMGLALSVFASGVGFYYRKNEWKYGIALIFAAIQGTSTGLLYASGRVVTMDCAPVGKDGAFAAWHSWARGLGSSIGYTVAVANPGNVSAAFGAAFCIGIAGIVGLIYGNVNDANGAVAAGHATEWGEKRLPEYAFDKNASGTIFINS</sequence>
<dbReference type="Proteomes" id="UP001057402">
    <property type="component" value="Chromosome 7"/>
</dbReference>
<name>A0ACB9P601_9MYRT</name>
<dbReference type="EMBL" id="CM042886">
    <property type="protein sequence ID" value="KAI4343299.1"/>
    <property type="molecule type" value="Genomic_DNA"/>
</dbReference>
<accession>A0ACB9P601</accession>
<comment type="caution">
    <text evidence="1">The sequence shown here is derived from an EMBL/GenBank/DDBJ whole genome shotgun (WGS) entry which is preliminary data.</text>
</comment>
<proteinExistence type="predicted"/>
<organism evidence="1 2">
    <name type="scientific">Melastoma candidum</name>
    <dbReference type="NCBI Taxonomy" id="119954"/>
    <lineage>
        <taxon>Eukaryota</taxon>
        <taxon>Viridiplantae</taxon>
        <taxon>Streptophyta</taxon>
        <taxon>Embryophyta</taxon>
        <taxon>Tracheophyta</taxon>
        <taxon>Spermatophyta</taxon>
        <taxon>Magnoliopsida</taxon>
        <taxon>eudicotyledons</taxon>
        <taxon>Gunneridae</taxon>
        <taxon>Pentapetalae</taxon>
        <taxon>rosids</taxon>
        <taxon>malvids</taxon>
        <taxon>Myrtales</taxon>
        <taxon>Melastomataceae</taxon>
        <taxon>Melastomatoideae</taxon>
        <taxon>Melastomateae</taxon>
        <taxon>Melastoma</taxon>
    </lineage>
</organism>
<gene>
    <name evidence="1" type="ORF">MLD38_027825</name>
</gene>
<evidence type="ECO:0000313" key="2">
    <source>
        <dbReference type="Proteomes" id="UP001057402"/>
    </source>
</evidence>
<protein>
    <submittedName>
        <fullName evidence="1">Uncharacterized protein</fullName>
    </submittedName>
</protein>